<dbReference type="EMBL" id="LR824006">
    <property type="protein sequence ID" value="CAD0195836.1"/>
    <property type="molecule type" value="Genomic_DNA"/>
</dbReference>
<accession>A0A9N8KQ71</accession>
<feature type="compositionally biased region" description="Basic and acidic residues" evidence="1">
    <location>
        <begin position="9"/>
        <end position="20"/>
    </location>
</feature>
<sequence>MGEAVSPENGKKENNSRVGREGGGIDGKPGGARRRRDTARHGATRRDTRATRGPRCHCRASAALCHFHPISNTYKSDANTAPLDACTGLLHIGNIFKEFKCQDAVSNVAIVMKRVPPHGARPAPHVALNPAISAAQAGAATVPKGRPALEAETPPPRRRD</sequence>
<dbReference type="Proteomes" id="UP001154114">
    <property type="component" value="Chromosome 3"/>
</dbReference>
<keyword evidence="3" id="KW-1185">Reference proteome</keyword>
<protein>
    <submittedName>
        <fullName evidence="2">Uncharacterized protein</fullName>
    </submittedName>
</protein>
<name>A0A9N8KQ71_CHRIL</name>
<feature type="compositionally biased region" description="Gly residues" evidence="1">
    <location>
        <begin position="21"/>
        <end position="30"/>
    </location>
</feature>
<dbReference type="AlphaFoldDB" id="A0A9N8KQ71"/>
<feature type="region of interest" description="Disordered" evidence="1">
    <location>
        <begin position="1"/>
        <end position="52"/>
    </location>
</feature>
<proteinExistence type="predicted"/>
<gene>
    <name evidence="2" type="ORF">CINC_LOCUS9786</name>
</gene>
<feature type="region of interest" description="Disordered" evidence="1">
    <location>
        <begin position="136"/>
        <end position="160"/>
    </location>
</feature>
<evidence type="ECO:0000313" key="2">
    <source>
        <dbReference type="EMBL" id="CAD0195836.1"/>
    </source>
</evidence>
<reference evidence="2" key="1">
    <citation type="submission" date="2021-12" db="EMBL/GenBank/DDBJ databases">
        <authorList>
            <person name="King R."/>
        </authorList>
    </citation>
    <scope>NUCLEOTIDE SEQUENCE</scope>
</reference>
<organism evidence="2 3">
    <name type="scientific">Chrysodeixis includens</name>
    <name type="common">Soybean looper</name>
    <name type="synonym">Pseudoplusia includens</name>
    <dbReference type="NCBI Taxonomy" id="689277"/>
    <lineage>
        <taxon>Eukaryota</taxon>
        <taxon>Metazoa</taxon>
        <taxon>Ecdysozoa</taxon>
        <taxon>Arthropoda</taxon>
        <taxon>Hexapoda</taxon>
        <taxon>Insecta</taxon>
        <taxon>Pterygota</taxon>
        <taxon>Neoptera</taxon>
        <taxon>Endopterygota</taxon>
        <taxon>Lepidoptera</taxon>
        <taxon>Glossata</taxon>
        <taxon>Ditrysia</taxon>
        <taxon>Noctuoidea</taxon>
        <taxon>Noctuidae</taxon>
        <taxon>Plusiinae</taxon>
        <taxon>Chrysodeixis</taxon>
    </lineage>
</organism>
<evidence type="ECO:0000256" key="1">
    <source>
        <dbReference type="SAM" id="MobiDB-lite"/>
    </source>
</evidence>
<evidence type="ECO:0000313" key="3">
    <source>
        <dbReference type="Proteomes" id="UP001154114"/>
    </source>
</evidence>